<protein>
    <recommendedName>
        <fullName evidence="14">F-box protein</fullName>
    </recommendedName>
</protein>
<evidence type="ECO:0000259" key="12">
    <source>
        <dbReference type="PROSITE" id="PS51194"/>
    </source>
</evidence>
<keyword evidence="4" id="KW-0378">Hydrolase</keyword>
<dbReference type="Pfam" id="PF00176">
    <property type="entry name" value="SNF2-rel_dom"/>
    <property type="match status" value="1"/>
</dbReference>
<dbReference type="STRING" id="157072.A0A024U6U4"/>
<dbReference type="InterPro" id="IPR017907">
    <property type="entry name" value="Znf_RING_CS"/>
</dbReference>
<dbReference type="CDD" id="cd18793">
    <property type="entry name" value="SF2_C_SNF"/>
    <property type="match status" value="1"/>
</dbReference>
<dbReference type="InterPro" id="IPR036047">
    <property type="entry name" value="F-box-like_dom_sf"/>
</dbReference>
<gene>
    <name evidence="13" type="ORF">H310_06249</name>
</gene>
<dbReference type="Gene3D" id="3.40.50.300">
    <property type="entry name" value="P-loop containing nucleotide triphosphate hydrolases"/>
    <property type="match status" value="1"/>
</dbReference>
<feature type="region of interest" description="Disordered" evidence="9">
    <location>
        <begin position="944"/>
        <end position="968"/>
    </location>
</feature>
<evidence type="ECO:0000256" key="3">
    <source>
        <dbReference type="ARBA" id="ARBA00022771"/>
    </source>
</evidence>
<dbReference type="PROSITE" id="PS50089">
    <property type="entry name" value="ZF_RING_2"/>
    <property type="match status" value="1"/>
</dbReference>
<evidence type="ECO:0000256" key="5">
    <source>
        <dbReference type="ARBA" id="ARBA00022806"/>
    </source>
</evidence>
<dbReference type="PROSITE" id="PS51194">
    <property type="entry name" value="HELICASE_CTER"/>
    <property type="match status" value="1"/>
</dbReference>
<dbReference type="Pfam" id="PF00271">
    <property type="entry name" value="Helicase_C"/>
    <property type="match status" value="1"/>
</dbReference>
<dbReference type="GO" id="GO:0016787">
    <property type="term" value="F:hydrolase activity"/>
    <property type="evidence" value="ECO:0007669"/>
    <property type="project" value="UniProtKB-KW"/>
</dbReference>
<dbReference type="InterPro" id="IPR027417">
    <property type="entry name" value="P-loop_NTPase"/>
</dbReference>
<dbReference type="GeneID" id="20083299"/>
<sequence length="1030" mass="116506">MLEIGRLRVVEHGGGDTVAALARGSHRIESKADLLQYTWSAFPVDQPLWRAIFDMLDDLPIALTVTVDDIHYDEWMILHVDLRFESTPPSKPSWIRRHDYVLQHFEAALVRSTTRAITPADLDLARVCECHVVGCRVHAPLTTSLLKKHSFNLPSLFKSLESPLEATQMHIRPDRSYLDRLKHGQTLALTDLPMNTIWCILKYLNAREIAMMSMVNSLLQHVTYDTVPGLHLNLFPHQKKALKWMLFRESHSLHQLLSKPHPYVIQNWIDPVLGRTVPAAFSRDARGGFLCDEPGLGKTITMISLLLRTQGAVSRPDDDTDMSSSSAYVLRSKNHSGRRVATNQLRPSHASLIIVPDTLMAHWSYQLKMHTTGLRVLFDSRKNVPDVDVLEQYDVVVTSFGRLATHWMHHRPLSALERRAPERLGSENQRNYADGVEHKSLSPLSQLHWVRIIVDEGHKLGGTAITNAMQMLCSLSADKRWIMTGTPTPHVAQTDGLRHLHGLLRFLQEMPYGCNDGKPWLQAIAKPFEAKCVKGYLRLERLLNRIMLRHVKADVASIPPPIFITTVVNPTPVEFRIYNGVVGVVRGNLIVTKWDPETPGPLHKDSLLNPDNRKDAILAVSNLRLASCGGGTMEVLLSQKHYVETINFFDEFQMDWDRRLIVQQYMRNAQDGNCTPCEVCRRELQFVMVTVCGHLVCADCIEKHVDTHGFVPGPVLRTTCPVCKATFDWEHFQELQPGFDYKWTSDDASPAPVGSAPLGVRPPPTQPPSLAPGRIDGVDGDEDHIWASSKGLYVLERIQSLLGVGKHPVQSQPCRRRPIKCIVFSDFQEHIYRIRPDFARAGLRFVSFLSGEVKLSARLQQLRDFRDNDDIHVLFMTEIGAIGLDLSFVTHIFLMDEIWDKSVEKQVIARAHRMGATESVIVEQLEMRGSMEALVRELYAVPQHQQGVERHSKEGKSQHKRAKAKQSKSLFRVMNKESMSSLRLYHVLKNVRMIEGPQQNGSTVDATTATCRDDHQADIKPAMKRARIGG</sequence>
<proteinExistence type="predicted"/>
<dbReference type="InterPro" id="IPR001650">
    <property type="entry name" value="Helicase_C-like"/>
</dbReference>
<evidence type="ECO:0000256" key="9">
    <source>
        <dbReference type="SAM" id="MobiDB-lite"/>
    </source>
</evidence>
<dbReference type="GO" id="GO:0004386">
    <property type="term" value="F:helicase activity"/>
    <property type="evidence" value="ECO:0007669"/>
    <property type="project" value="UniProtKB-KW"/>
</dbReference>
<reference evidence="13" key="1">
    <citation type="submission" date="2013-12" db="EMBL/GenBank/DDBJ databases">
        <title>The Genome Sequence of Aphanomyces invadans NJM9701.</title>
        <authorList>
            <consortium name="The Broad Institute Genomics Platform"/>
            <person name="Russ C."/>
            <person name="Tyler B."/>
            <person name="van West P."/>
            <person name="Dieguez-Uribeondo J."/>
            <person name="Young S.K."/>
            <person name="Zeng Q."/>
            <person name="Gargeya S."/>
            <person name="Fitzgerald M."/>
            <person name="Abouelleil A."/>
            <person name="Alvarado L."/>
            <person name="Chapman S.B."/>
            <person name="Gainer-Dewar J."/>
            <person name="Goldberg J."/>
            <person name="Griggs A."/>
            <person name="Gujja S."/>
            <person name="Hansen M."/>
            <person name="Howarth C."/>
            <person name="Imamovic A."/>
            <person name="Ireland A."/>
            <person name="Larimer J."/>
            <person name="McCowan C."/>
            <person name="Murphy C."/>
            <person name="Pearson M."/>
            <person name="Poon T.W."/>
            <person name="Priest M."/>
            <person name="Roberts A."/>
            <person name="Saif S."/>
            <person name="Shea T."/>
            <person name="Sykes S."/>
            <person name="Wortman J."/>
            <person name="Nusbaum C."/>
            <person name="Birren B."/>
        </authorList>
    </citation>
    <scope>NUCLEOTIDE SEQUENCE [LARGE SCALE GENOMIC DNA]</scope>
    <source>
        <strain evidence="13">NJM9701</strain>
    </source>
</reference>
<evidence type="ECO:0000256" key="8">
    <source>
        <dbReference type="PROSITE-ProRule" id="PRU00175"/>
    </source>
</evidence>
<keyword evidence="5" id="KW-0347">Helicase</keyword>
<dbReference type="GO" id="GO:0008270">
    <property type="term" value="F:zinc ion binding"/>
    <property type="evidence" value="ECO:0007669"/>
    <property type="project" value="UniProtKB-KW"/>
</dbReference>
<feature type="domain" description="Helicase C-terminal" evidence="12">
    <location>
        <begin position="813"/>
        <end position="949"/>
    </location>
</feature>
<name>A0A024U6U4_9STRA</name>
<dbReference type="CDD" id="cd18008">
    <property type="entry name" value="DEXDc_SHPRH-like"/>
    <property type="match status" value="1"/>
</dbReference>
<feature type="domain" description="RING-type" evidence="10">
    <location>
        <begin position="677"/>
        <end position="724"/>
    </location>
</feature>
<dbReference type="Gene3D" id="3.30.40.10">
    <property type="entry name" value="Zinc/RING finger domain, C3HC4 (zinc finger)"/>
    <property type="match status" value="1"/>
</dbReference>
<keyword evidence="3 8" id="KW-0863">Zinc-finger</keyword>
<dbReference type="GO" id="GO:0005634">
    <property type="term" value="C:nucleus"/>
    <property type="evidence" value="ECO:0007669"/>
    <property type="project" value="TreeGrafter"/>
</dbReference>
<feature type="compositionally biased region" description="Basic and acidic residues" evidence="9">
    <location>
        <begin position="947"/>
        <end position="957"/>
    </location>
</feature>
<evidence type="ECO:0000256" key="7">
    <source>
        <dbReference type="ARBA" id="ARBA00022840"/>
    </source>
</evidence>
<dbReference type="EMBL" id="KI913962">
    <property type="protein sequence ID" value="ETW01617.1"/>
    <property type="molecule type" value="Genomic_DNA"/>
</dbReference>
<organism evidence="13">
    <name type="scientific">Aphanomyces invadans</name>
    <dbReference type="NCBI Taxonomy" id="157072"/>
    <lineage>
        <taxon>Eukaryota</taxon>
        <taxon>Sar</taxon>
        <taxon>Stramenopiles</taxon>
        <taxon>Oomycota</taxon>
        <taxon>Saprolegniomycetes</taxon>
        <taxon>Saprolegniales</taxon>
        <taxon>Verrucalvaceae</taxon>
        <taxon>Aphanomyces</taxon>
    </lineage>
</organism>
<dbReference type="CDD" id="cd16449">
    <property type="entry name" value="RING-HC"/>
    <property type="match status" value="1"/>
</dbReference>
<evidence type="ECO:0000259" key="10">
    <source>
        <dbReference type="PROSITE" id="PS50089"/>
    </source>
</evidence>
<dbReference type="RefSeq" id="XP_008869465.1">
    <property type="nucleotide sequence ID" value="XM_008871243.1"/>
</dbReference>
<dbReference type="PANTHER" id="PTHR45626">
    <property type="entry name" value="TRANSCRIPTION TERMINATION FACTOR 2-RELATED"/>
    <property type="match status" value="1"/>
</dbReference>
<dbReference type="GO" id="GO:0006281">
    <property type="term" value="P:DNA repair"/>
    <property type="evidence" value="ECO:0007669"/>
    <property type="project" value="TreeGrafter"/>
</dbReference>
<evidence type="ECO:0008006" key="14">
    <source>
        <dbReference type="Google" id="ProtNLM"/>
    </source>
</evidence>
<dbReference type="eggNOG" id="KOG1001">
    <property type="taxonomic scope" value="Eukaryota"/>
</dbReference>
<dbReference type="SMART" id="SM00487">
    <property type="entry name" value="DEXDc"/>
    <property type="match status" value="1"/>
</dbReference>
<dbReference type="InterPro" id="IPR050628">
    <property type="entry name" value="SNF2_RAD54_helicase_TF"/>
</dbReference>
<dbReference type="Pfam" id="PF00097">
    <property type="entry name" value="zf-C3HC4"/>
    <property type="match status" value="1"/>
</dbReference>
<evidence type="ECO:0000259" key="11">
    <source>
        <dbReference type="PROSITE" id="PS51192"/>
    </source>
</evidence>
<dbReference type="InterPro" id="IPR049730">
    <property type="entry name" value="SNF2/RAD54-like_C"/>
</dbReference>
<keyword evidence="6" id="KW-0862">Zinc</keyword>
<dbReference type="PANTHER" id="PTHR45626:SF14">
    <property type="entry name" value="ATP-DEPENDENT DNA HELICASE (EUROFUNG)"/>
    <property type="match status" value="1"/>
</dbReference>
<evidence type="ECO:0000256" key="4">
    <source>
        <dbReference type="ARBA" id="ARBA00022801"/>
    </source>
</evidence>
<evidence type="ECO:0000256" key="2">
    <source>
        <dbReference type="ARBA" id="ARBA00022741"/>
    </source>
</evidence>
<evidence type="ECO:0000256" key="6">
    <source>
        <dbReference type="ARBA" id="ARBA00022833"/>
    </source>
</evidence>
<dbReference type="VEuPathDB" id="FungiDB:H310_06249"/>
<feature type="region of interest" description="Disordered" evidence="9">
    <location>
        <begin position="747"/>
        <end position="767"/>
    </location>
</feature>
<dbReference type="PROSITE" id="PS51192">
    <property type="entry name" value="HELICASE_ATP_BIND_1"/>
    <property type="match status" value="1"/>
</dbReference>
<dbReference type="Gene3D" id="3.40.50.10810">
    <property type="entry name" value="Tandem AAA-ATPase domain"/>
    <property type="match status" value="1"/>
</dbReference>
<dbReference type="InterPro" id="IPR001841">
    <property type="entry name" value="Znf_RING"/>
</dbReference>
<dbReference type="SUPFAM" id="SSF52540">
    <property type="entry name" value="P-loop containing nucleoside triphosphate hydrolases"/>
    <property type="match status" value="2"/>
</dbReference>
<dbReference type="SMART" id="SM00184">
    <property type="entry name" value="RING"/>
    <property type="match status" value="1"/>
</dbReference>
<dbReference type="SUPFAM" id="SSF57850">
    <property type="entry name" value="RING/U-box"/>
    <property type="match status" value="1"/>
</dbReference>
<dbReference type="SMART" id="SM00490">
    <property type="entry name" value="HELICc"/>
    <property type="match status" value="1"/>
</dbReference>
<dbReference type="InterPro" id="IPR013083">
    <property type="entry name" value="Znf_RING/FYVE/PHD"/>
</dbReference>
<dbReference type="InterPro" id="IPR014001">
    <property type="entry name" value="Helicase_ATP-bd"/>
</dbReference>
<dbReference type="InterPro" id="IPR038718">
    <property type="entry name" value="SNF2-like_sf"/>
</dbReference>
<dbReference type="PROSITE" id="PS00518">
    <property type="entry name" value="ZF_RING_1"/>
    <property type="match status" value="1"/>
</dbReference>
<dbReference type="GO" id="GO:0008094">
    <property type="term" value="F:ATP-dependent activity, acting on DNA"/>
    <property type="evidence" value="ECO:0007669"/>
    <property type="project" value="TreeGrafter"/>
</dbReference>
<dbReference type="GO" id="GO:0005524">
    <property type="term" value="F:ATP binding"/>
    <property type="evidence" value="ECO:0007669"/>
    <property type="project" value="UniProtKB-KW"/>
</dbReference>
<keyword evidence="2" id="KW-0547">Nucleotide-binding</keyword>
<dbReference type="InterPro" id="IPR000330">
    <property type="entry name" value="SNF2_N"/>
</dbReference>
<keyword evidence="7" id="KW-0067">ATP-binding</keyword>
<dbReference type="OrthoDB" id="448448at2759"/>
<dbReference type="InterPro" id="IPR018957">
    <property type="entry name" value="Znf_C3HC4_RING-type"/>
</dbReference>
<evidence type="ECO:0000313" key="13">
    <source>
        <dbReference type="EMBL" id="ETW01617.1"/>
    </source>
</evidence>
<keyword evidence="1" id="KW-0479">Metal-binding</keyword>
<dbReference type="SUPFAM" id="SSF81383">
    <property type="entry name" value="F-box domain"/>
    <property type="match status" value="1"/>
</dbReference>
<evidence type="ECO:0000256" key="1">
    <source>
        <dbReference type="ARBA" id="ARBA00022723"/>
    </source>
</evidence>
<dbReference type="AlphaFoldDB" id="A0A024U6U4"/>
<feature type="domain" description="Helicase ATP-binding" evidence="11">
    <location>
        <begin position="279"/>
        <end position="505"/>
    </location>
</feature>
<accession>A0A024U6U4</accession>